<sequence length="333" mass="38534">MLTWSGFKTFQKGLSGPFFFMARMKVGFFLLVFLLGTIAQAKERPSDRYLYLKALKLERAGAWSAASRTYQELPSQSQVKQRRLFYLEIEHTKLPAPDAQALAEQVRLIAYQGDMEAALKLLEKSSFTSPVLRLQRAQMLIWLGRYEEAQSFIGAINPQEEIDQSIWVERRILSFWVAFLTDQPQKAALIEKELANDLLYLPPQSLAMALGPVPLDELERWRLFSPESGPLMDELLERLKDRPMRIYQFCQTPPEWKLRRPRVQFCQRAELLISGYKPDTAKNPKDFEVLADQLVTQQDWKGLEALAKELSQRYPQLQDGTLYLEIAQKGLKN</sequence>
<proteinExistence type="predicted"/>
<reference evidence="1 2" key="1">
    <citation type="journal article" date="2016" name="Nat. Commun.">
        <title>Thousands of microbial genomes shed light on interconnected biogeochemical processes in an aquifer system.</title>
        <authorList>
            <person name="Anantharaman K."/>
            <person name="Brown C.T."/>
            <person name="Hug L.A."/>
            <person name="Sharon I."/>
            <person name="Castelle C.J."/>
            <person name="Probst A.J."/>
            <person name="Thomas B.C."/>
            <person name="Singh A."/>
            <person name="Wilkins M.J."/>
            <person name="Karaoz U."/>
            <person name="Brodie E.L."/>
            <person name="Williams K.H."/>
            <person name="Hubbard S.S."/>
            <person name="Banfield J.F."/>
        </authorList>
    </citation>
    <scope>NUCLEOTIDE SEQUENCE [LARGE SCALE GENOMIC DNA]</scope>
</reference>
<comment type="caution">
    <text evidence="1">The sequence shown here is derived from an EMBL/GenBank/DDBJ whole genome shotgun (WGS) entry which is preliminary data.</text>
</comment>
<protein>
    <recommendedName>
        <fullName evidence="3">Tetratricopeptide repeat protein</fullName>
    </recommendedName>
</protein>
<accession>A0A1F6GAS1</accession>
<dbReference type="AlphaFoldDB" id="A0A1F6GAS1"/>
<gene>
    <name evidence="1" type="ORF">A2527_08435</name>
</gene>
<organism evidence="1 2">
    <name type="scientific">Candidatus Lambdaproteobacteria bacterium RIFOXYD2_FULL_50_16</name>
    <dbReference type="NCBI Taxonomy" id="1817772"/>
    <lineage>
        <taxon>Bacteria</taxon>
        <taxon>Pseudomonadati</taxon>
        <taxon>Pseudomonadota</taxon>
        <taxon>Candidatus Lambdaproteobacteria</taxon>
    </lineage>
</organism>
<dbReference type="EMBL" id="MFNE01000026">
    <property type="protein sequence ID" value="OGG95189.1"/>
    <property type="molecule type" value="Genomic_DNA"/>
</dbReference>
<evidence type="ECO:0000313" key="2">
    <source>
        <dbReference type="Proteomes" id="UP000178449"/>
    </source>
</evidence>
<dbReference type="Proteomes" id="UP000178449">
    <property type="component" value="Unassembled WGS sequence"/>
</dbReference>
<name>A0A1F6GAS1_9PROT</name>
<dbReference type="STRING" id="1817772.A2527_08435"/>
<evidence type="ECO:0008006" key="3">
    <source>
        <dbReference type="Google" id="ProtNLM"/>
    </source>
</evidence>
<evidence type="ECO:0000313" key="1">
    <source>
        <dbReference type="EMBL" id="OGG95189.1"/>
    </source>
</evidence>